<evidence type="ECO:0000313" key="2">
    <source>
        <dbReference type="EMBL" id="VDO35058.1"/>
    </source>
</evidence>
<name>A0A0N4WD70_HAEPC</name>
<dbReference type="AlphaFoldDB" id="A0A0N4WD70"/>
<dbReference type="STRING" id="6290.A0A0N4WD70"/>
<keyword evidence="1" id="KW-1133">Transmembrane helix</keyword>
<organism evidence="4">
    <name type="scientific">Haemonchus placei</name>
    <name type="common">Barber's pole worm</name>
    <dbReference type="NCBI Taxonomy" id="6290"/>
    <lineage>
        <taxon>Eukaryota</taxon>
        <taxon>Metazoa</taxon>
        <taxon>Ecdysozoa</taxon>
        <taxon>Nematoda</taxon>
        <taxon>Chromadorea</taxon>
        <taxon>Rhabditida</taxon>
        <taxon>Rhabditina</taxon>
        <taxon>Rhabditomorpha</taxon>
        <taxon>Strongyloidea</taxon>
        <taxon>Trichostrongylidae</taxon>
        <taxon>Haemonchus</taxon>
    </lineage>
</organism>
<dbReference type="Proteomes" id="UP000268014">
    <property type="component" value="Unassembled WGS sequence"/>
</dbReference>
<dbReference type="EMBL" id="UZAF01016875">
    <property type="protein sequence ID" value="VDO35058.1"/>
    <property type="molecule type" value="Genomic_DNA"/>
</dbReference>
<accession>A0A0N4WD70</accession>
<reference evidence="4" key="1">
    <citation type="submission" date="2017-02" db="UniProtKB">
        <authorList>
            <consortium name="WormBaseParasite"/>
        </authorList>
    </citation>
    <scope>IDENTIFICATION</scope>
</reference>
<keyword evidence="3" id="KW-1185">Reference proteome</keyword>
<keyword evidence="1" id="KW-0472">Membrane</keyword>
<evidence type="ECO:0000313" key="3">
    <source>
        <dbReference type="Proteomes" id="UP000268014"/>
    </source>
</evidence>
<gene>
    <name evidence="2" type="ORF">HPLM_LOCUS8503</name>
</gene>
<evidence type="ECO:0000313" key="4">
    <source>
        <dbReference type="WBParaSite" id="HPLM_0000851101-mRNA-1"/>
    </source>
</evidence>
<feature type="transmembrane region" description="Helical" evidence="1">
    <location>
        <begin position="45"/>
        <end position="72"/>
    </location>
</feature>
<dbReference type="WBParaSite" id="HPLM_0000851101-mRNA-1">
    <property type="protein sequence ID" value="HPLM_0000851101-mRNA-1"/>
    <property type="gene ID" value="HPLM_0000851101"/>
</dbReference>
<protein>
    <submittedName>
        <fullName evidence="4">Protein S-acyltransferase</fullName>
    </submittedName>
</protein>
<dbReference type="OMA" id="CSYFNAV"/>
<sequence>MRMLLESLKWWASVIGWLAALASWFQIIIVLGLGREEILDHQWKFFVFIFLWIIITCSYFNAVIAVSVGSLLKTQLQSLLSNRTTIEDSQLSFLDEDEMNHEFSIFDLGSRMANFCSVFGKFPLTWLLPVYTTPGDGVNYNYVVRCGREFAAPTPPPRKKRFWKLC</sequence>
<dbReference type="OrthoDB" id="4096362at2759"/>
<evidence type="ECO:0000256" key="1">
    <source>
        <dbReference type="SAM" id="Phobius"/>
    </source>
</evidence>
<feature type="transmembrane region" description="Helical" evidence="1">
    <location>
        <begin position="12"/>
        <end position="33"/>
    </location>
</feature>
<proteinExistence type="predicted"/>
<reference evidence="2 3" key="2">
    <citation type="submission" date="2018-11" db="EMBL/GenBank/DDBJ databases">
        <authorList>
            <consortium name="Pathogen Informatics"/>
        </authorList>
    </citation>
    <scope>NUCLEOTIDE SEQUENCE [LARGE SCALE GENOMIC DNA]</scope>
    <source>
        <strain evidence="2 3">MHpl1</strain>
    </source>
</reference>
<keyword evidence="1" id="KW-0812">Transmembrane</keyword>